<organism evidence="2 3">
    <name type="scientific">Armillaria gallica</name>
    <name type="common">Bulbous honey fungus</name>
    <name type="synonym">Armillaria bulbosa</name>
    <dbReference type="NCBI Taxonomy" id="47427"/>
    <lineage>
        <taxon>Eukaryota</taxon>
        <taxon>Fungi</taxon>
        <taxon>Dikarya</taxon>
        <taxon>Basidiomycota</taxon>
        <taxon>Agaricomycotina</taxon>
        <taxon>Agaricomycetes</taxon>
        <taxon>Agaricomycetidae</taxon>
        <taxon>Agaricales</taxon>
        <taxon>Marasmiineae</taxon>
        <taxon>Physalacriaceae</taxon>
        <taxon>Armillaria</taxon>
    </lineage>
</organism>
<keyword evidence="3" id="KW-1185">Reference proteome</keyword>
<protein>
    <submittedName>
        <fullName evidence="2">Uncharacterized protein</fullName>
    </submittedName>
</protein>
<dbReference type="Proteomes" id="UP000217790">
    <property type="component" value="Unassembled WGS sequence"/>
</dbReference>
<keyword evidence="1" id="KW-1133">Transmembrane helix</keyword>
<gene>
    <name evidence="2" type="ORF">ARMGADRAFT_1028410</name>
</gene>
<evidence type="ECO:0000313" key="3">
    <source>
        <dbReference type="Proteomes" id="UP000217790"/>
    </source>
</evidence>
<dbReference type="AlphaFoldDB" id="A0A2H3DQ84"/>
<proteinExistence type="predicted"/>
<name>A0A2H3DQ84_ARMGA</name>
<reference evidence="3" key="1">
    <citation type="journal article" date="2017" name="Nat. Ecol. Evol.">
        <title>Genome expansion and lineage-specific genetic innovations in the forest pathogenic fungi Armillaria.</title>
        <authorList>
            <person name="Sipos G."/>
            <person name="Prasanna A.N."/>
            <person name="Walter M.C."/>
            <person name="O'Connor E."/>
            <person name="Balint B."/>
            <person name="Krizsan K."/>
            <person name="Kiss B."/>
            <person name="Hess J."/>
            <person name="Varga T."/>
            <person name="Slot J."/>
            <person name="Riley R."/>
            <person name="Boka B."/>
            <person name="Rigling D."/>
            <person name="Barry K."/>
            <person name="Lee J."/>
            <person name="Mihaltcheva S."/>
            <person name="LaButti K."/>
            <person name="Lipzen A."/>
            <person name="Waldron R."/>
            <person name="Moloney N.M."/>
            <person name="Sperisen C."/>
            <person name="Kredics L."/>
            <person name="Vagvoelgyi C."/>
            <person name="Patrignani A."/>
            <person name="Fitzpatrick D."/>
            <person name="Nagy I."/>
            <person name="Doyle S."/>
            <person name="Anderson J.B."/>
            <person name="Grigoriev I.V."/>
            <person name="Gueldener U."/>
            <person name="Muensterkoetter M."/>
            <person name="Nagy L.G."/>
        </authorList>
    </citation>
    <scope>NUCLEOTIDE SEQUENCE [LARGE SCALE GENOMIC DNA]</scope>
    <source>
        <strain evidence="3">Ar21-2</strain>
    </source>
</reference>
<accession>A0A2H3DQ84</accession>
<feature type="transmembrane region" description="Helical" evidence="1">
    <location>
        <begin position="47"/>
        <end position="65"/>
    </location>
</feature>
<evidence type="ECO:0000256" key="1">
    <source>
        <dbReference type="SAM" id="Phobius"/>
    </source>
</evidence>
<sequence length="109" mass="12079">MGNNPSSRFNVGPGSTRGAAECLECQGRKRNLIESNVECRDWNPTLVIAWVSLGLLLLMAVFIRVRRQCRKIADLESRALHGTVKLPVEDEEDVKSQSMIEVVKDASPA</sequence>
<dbReference type="EMBL" id="KZ293651">
    <property type="protein sequence ID" value="PBK96220.1"/>
    <property type="molecule type" value="Genomic_DNA"/>
</dbReference>
<evidence type="ECO:0000313" key="2">
    <source>
        <dbReference type="EMBL" id="PBK96220.1"/>
    </source>
</evidence>
<dbReference type="InParanoid" id="A0A2H3DQ84"/>
<keyword evidence="1" id="KW-0472">Membrane</keyword>
<keyword evidence="1" id="KW-0812">Transmembrane</keyword>
<dbReference type="OrthoDB" id="2932382at2759"/>
<dbReference type="OMA" id="SNEEEWN"/>